<protein>
    <submittedName>
        <fullName evidence="1">Uncharacterized protein</fullName>
    </submittedName>
</protein>
<proteinExistence type="predicted"/>
<dbReference type="OrthoDB" id="10290270at2759"/>
<dbReference type="Proteomes" id="UP000251314">
    <property type="component" value="Unassembled WGS sequence"/>
</dbReference>
<dbReference type="VEuPathDB" id="FungiDB:PC110_g23607"/>
<gene>
    <name evidence="1" type="ORF">PC110_g23607</name>
</gene>
<keyword evidence="2" id="KW-1185">Reference proteome</keyword>
<comment type="caution">
    <text evidence="1">The sequence shown here is derived from an EMBL/GenBank/DDBJ whole genome shotgun (WGS) entry which is preliminary data.</text>
</comment>
<reference evidence="1 2" key="1">
    <citation type="submission" date="2018-01" db="EMBL/GenBank/DDBJ databases">
        <title>Draft genome of the strawberry crown rot pathogen Phytophthora cactorum.</title>
        <authorList>
            <person name="Armitage A.D."/>
            <person name="Lysoe E."/>
            <person name="Nellist C.F."/>
            <person name="Harrison R.J."/>
            <person name="Brurberg M.B."/>
        </authorList>
    </citation>
    <scope>NUCLEOTIDE SEQUENCE [LARGE SCALE GENOMIC DNA]</scope>
    <source>
        <strain evidence="1 2">10300</strain>
    </source>
</reference>
<dbReference type="AlphaFoldDB" id="A0A329R5Z3"/>
<organism evidence="1 2">
    <name type="scientific">Phytophthora cactorum</name>
    <dbReference type="NCBI Taxonomy" id="29920"/>
    <lineage>
        <taxon>Eukaryota</taxon>
        <taxon>Sar</taxon>
        <taxon>Stramenopiles</taxon>
        <taxon>Oomycota</taxon>
        <taxon>Peronosporomycetes</taxon>
        <taxon>Peronosporales</taxon>
        <taxon>Peronosporaceae</taxon>
        <taxon>Phytophthora</taxon>
    </lineage>
</organism>
<accession>A0A329R5Z3</accession>
<evidence type="ECO:0000313" key="2">
    <source>
        <dbReference type="Proteomes" id="UP000251314"/>
    </source>
</evidence>
<dbReference type="EMBL" id="MJFZ01003791">
    <property type="protein sequence ID" value="RAW19951.1"/>
    <property type="molecule type" value="Genomic_DNA"/>
</dbReference>
<sequence>MAVLLLEGHLNRLFEGAGLHPEQLRACGAHPEAIHEHRHFDVFMKWVSHKGRSELPHLLDAFAQLTHLLSLFTREEA</sequence>
<name>A0A329R5Z3_9STRA</name>
<evidence type="ECO:0000313" key="1">
    <source>
        <dbReference type="EMBL" id="RAW19951.1"/>
    </source>
</evidence>